<dbReference type="Gene3D" id="3.40.50.2300">
    <property type="match status" value="2"/>
</dbReference>
<proteinExistence type="predicted"/>
<dbReference type="InterPro" id="IPR025997">
    <property type="entry name" value="SBP_2_dom"/>
</dbReference>
<name>A0A7W8G938_9SPIR</name>
<evidence type="ECO:0000313" key="2">
    <source>
        <dbReference type="EMBL" id="MBB5226134.1"/>
    </source>
</evidence>
<keyword evidence="3" id="KW-1185">Reference proteome</keyword>
<dbReference type="InterPro" id="IPR028082">
    <property type="entry name" value="Peripla_BP_I"/>
</dbReference>
<evidence type="ECO:0000259" key="1">
    <source>
        <dbReference type="Pfam" id="PF13407"/>
    </source>
</evidence>
<accession>A0A7W8G938</accession>
<comment type="caution">
    <text evidence="2">The sequence shown here is derived from an EMBL/GenBank/DDBJ whole genome shotgun (WGS) entry which is preliminary data.</text>
</comment>
<dbReference type="SUPFAM" id="SSF53822">
    <property type="entry name" value="Periplasmic binding protein-like I"/>
    <property type="match status" value="1"/>
</dbReference>
<dbReference type="PROSITE" id="PS51257">
    <property type="entry name" value="PROKAR_LIPOPROTEIN"/>
    <property type="match status" value="1"/>
</dbReference>
<dbReference type="EMBL" id="JACHFQ010000004">
    <property type="protein sequence ID" value="MBB5226134.1"/>
    <property type="molecule type" value="Genomic_DNA"/>
</dbReference>
<dbReference type="RefSeq" id="WP_184659109.1">
    <property type="nucleotide sequence ID" value="NZ_CP031518.1"/>
</dbReference>
<dbReference type="Pfam" id="PF13407">
    <property type="entry name" value="Peripla_BP_4"/>
    <property type="match status" value="1"/>
</dbReference>
<sequence>MKNRLKVSVVFLLLLLFILSCFYFFYLVSLALGRKDLSATSAKSCQHHVLILGESEDENFLTSIYKGAQSVSGAYDCVVELYVPKTYSSDKNLQSLFNFASFINPDGIIICIPEMPGNIELPLNIQGKLIPLVTLSQYHPELPQISFIGTNYSELGRKIAQESSDYLSGRGRIAIINIAEDSGTNYSTLMNSLSNALSLHSDIKTSVLDFNTSGSISSSVADIKKLIMQESFDLLVCLTTEDTIRIAQLVTEIHKDGKIGIIGFGDGEVLETYLSKGTVTELLSIDSEKIGRTAMKELFEYIRRGYANNYIAADVKVRRSGQK</sequence>
<feature type="domain" description="Periplasmic binding protein" evidence="1">
    <location>
        <begin position="55"/>
        <end position="302"/>
    </location>
</feature>
<reference evidence="2 3" key="1">
    <citation type="submission" date="2020-08" db="EMBL/GenBank/DDBJ databases">
        <title>Genomic Encyclopedia of Type Strains, Phase IV (KMG-IV): sequencing the most valuable type-strain genomes for metagenomic binning, comparative biology and taxonomic classification.</title>
        <authorList>
            <person name="Goeker M."/>
        </authorList>
    </citation>
    <scope>NUCLEOTIDE SEQUENCE [LARGE SCALE GENOMIC DNA]</scope>
    <source>
        <strain evidence="2 3">DSM 103462</strain>
    </source>
</reference>
<gene>
    <name evidence="2" type="ORF">HNP76_001502</name>
</gene>
<protein>
    <submittedName>
        <fullName evidence="2">Ribose transport system substrate-binding protein</fullName>
    </submittedName>
</protein>
<dbReference type="Proteomes" id="UP000518887">
    <property type="component" value="Unassembled WGS sequence"/>
</dbReference>
<dbReference type="AlphaFoldDB" id="A0A7W8G938"/>
<organism evidence="2 3">
    <name type="scientific">Treponema ruminis</name>
    <dbReference type="NCBI Taxonomy" id="744515"/>
    <lineage>
        <taxon>Bacteria</taxon>
        <taxon>Pseudomonadati</taxon>
        <taxon>Spirochaetota</taxon>
        <taxon>Spirochaetia</taxon>
        <taxon>Spirochaetales</taxon>
        <taxon>Treponemataceae</taxon>
        <taxon>Treponema</taxon>
    </lineage>
</organism>
<evidence type="ECO:0000313" key="3">
    <source>
        <dbReference type="Proteomes" id="UP000518887"/>
    </source>
</evidence>